<dbReference type="InterPro" id="IPR007349">
    <property type="entry name" value="DUF418"/>
</dbReference>
<dbReference type="PANTHER" id="PTHR30590">
    <property type="entry name" value="INNER MEMBRANE PROTEIN"/>
    <property type="match status" value="1"/>
</dbReference>
<dbReference type="KEGG" id="plen:EIM92_00300"/>
<organism evidence="3 4">
    <name type="scientific">Paenibacillus lentus</name>
    <dbReference type="NCBI Taxonomy" id="1338368"/>
    <lineage>
        <taxon>Bacteria</taxon>
        <taxon>Bacillati</taxon>
        <taxon>Bacillota</taxon>
        <taxon>Bacilli</taxon>
        <taxon>Bacillales</taxon>
        <taxon>Paenibacillaceae</taxon>
        <taxon>Paenibacillus</taxon>
    </lineage>
</organism>
<feature type="transmembrane region" description="Helical" evidence="1">
    <location>
        <begin position="95"/>
        <end position="112"/>
    </location>
</feature>
<feature type="transmembrane region" description="Helical" evidence="1">
    <location>
        <begin position="20"/>
        <end position="42"/>
    </location>
</feature>
<keyword evidence="1" id="KW-0472">Membrane</keyword>
<accession>A0A3Q8S8N4</accession>
<evidence type="ECO:0000256" key="1">
    <source>
        <dbReference type="SAM" id="Phobius"/>
    </source>
</evidence>
<dbReference type="OrthoDB" id="9807744at2"/>
<keyword evidence="1" id="KW-1133">Transmembrane helix</keyword>
<reference evidence="3 4" key="1">
    <citation type="submission" date="2018-11" db="EMBL/GenBank/DDBJ databases">
        <title>Genome sequencing of Paenibacillus lentus DSM25539(T).</title>
        <authorList>
            <person name="Kook J.-K."/>
            <person name="Park S.-N."/>
            <person name="Lim Y.K."/>
        </authorList>
    </citation>
    <scope>NUCLEOTIDE SEQUENCE [LARGE SCALE GENOMIC DNA]</scope>
    <source>
        <strain evidence="3 4">DSM 25539</strain>
    </source>
</reference>
<dbReference type="EMBL" id="CP034248">
    <property type="protein sequence ID" value="AZK44828.1"/>
    <property type="molecule type" value="Genomic_DNA"/>
</dbReference>
<dbReference type="InterPro" id="IPR052529">
    <property type="entry name" value="Bact_Transport_Assoc"/>
</dbReference>
<feature type="transmembrane region" description="Helical" evidence="1">
    <location>
        <begin position="140"/>
        <end position="161"/>
    </location>
</feature>
<feature type="transmembrane region" description="Helical" evidence="1">
    <location>
        <begin position="275"/>
        <end position="300"/>
    </location>
</feature>
<evidence type="ECO:0000259" key="2">
    <source>
        <dbReference type="Pfam" id="PF04235"/>
    </source>
</evidence>
<proteinExistence type="predicted"/>
<feature type="domain" description="DUF418" evidence="2">
    <location>
        <begin position="233"/>
        <end position="388"/>
    </location>
</feature>
<sequence>MAMNSQSRIELIDSLRGFALLGIILVNITFFTTSLQTISYGVDLWSGWYHELAMLLRGIVIDGKFVLIFSFLFGFGMVLLQESSQAKGKSFNRIYIRRLTALLLFGLLHGIFIWYGDILTHYALLGFLLMLFKRCKPRTMLIWSLILLLIVPVLVAGTSLLNGSASQALEPISQADARQIGVYYQERDAAIYGEGTVTQIAIQRVNDYISSIFNMLLFYPQILGMFLMGAYFCKRRLLHKVQEKRKEILRLVILGGSAGLVLQLILSLAKKGLPFWGEAVALFVGAPLLALAFIGIFALLYQNELWKKVLHWFSYPGKMAFTNYLLQSVLCGLIFYSYGLGWYGMIGPALQMLIAVVIFALQVVFSRVWLNWLPIGPLEYVWRLFTYWGNPLKQGGRANVAPVHEAR</sequence>
<name>A0A3Q8S8N4_9BACL</name>
<keyword evidence="1" id="KW-0812">Transmembrane</keyword>
<keyword evidence="4" id="KW-1185">Reference proteome</keyword>
<evidence type="ECO:0000313" key="4">
    <source>
        <dbReference type="Proteomes" id="UP000273145"/>
    </source>
</evidence>
<feature type="transmembrane region" description="Helical" evidence="1">
    <location>
        <begin position="118"/>
        <end position="133"/>
    </location>
</feature>
<gene>
    <name evidence="3" type="ORF">EIM92_00300</name>
</gene>
<feature type="transmembrane region" description="Helical" evidence="1">
    <location>
        <begin position="349"/>
        <end position="370"/>
    </location>
</feature>
<dbReference type="PANTHER" id="PTHR30590:SF2">
    <property type="entry name" value="INNER MEMBRANE PROTEIN"/>
    <property type="match status" value="1"/>
</dbReference>
<evidence type="ECO:0000313" key="3">
    <source>
        <dbReference type="EMBL" id="AZK44828.1"/>
    </source>
</evidence>
<feature type="transmembrane region" description="Helical" evidence="1">
    <location>
        <begin position="212"/>
        <end position="233"/>
    </location>
</feature>
<protein>
    <submittedName>
        <fullName evidence="3">DUF418 domain-containing protein</fullName>
    </submittedName>
</protein>
<dbReference type="AlphaFoldDB" id="A0A3Q8S8N4"/>
<feature type="transmembrane region" description="Helical" evidence="1">
    <location>
        <begin position="321"/>
        <end position="343"/>
    </location>
</feature>
<dbReference type="Pfam" id="PF04235">
    <property type="entry name" value="DUF418"/>
    <property type="match status" value="1"/>
</dbReference>
<feature type="transmembrane region" description="Helical" evidence="1">
    <location>
        <begin position="248"/>
        <end position="269"/>
    </location>
</feature>
<dbReference type="Proteomes" id="UP000273145">
    <property type="component" value="Chromosome"/>
</dbReference>
<feature type="transmembrane region" description="Helical" evidence="1">
    <location>
        <begin position="54"/>
        <end position="75"/>
    </location>
</feature>